<organism evidence="7 8">
    <name type="scientific">Palleronia sediminis</name>
    <dbReference type="NCBI Taxonomy" id="2547833"/>
    <lineage>
        <taxon>Bacteria</taxon>
        <taxon>Pseudomonadati</taxon>
        <taxon>Pseudomonadota</taxon>
        <taxon>Alphaproteobacteria</taxon>
        <taxon>Rhodobacterales</taxon>
        <taxon>Roseobacteraceae</taxon>
        <taxon>Palleronia</taxon>
    </lineage>
</organism>
<evidence type="ECO:0000256" key="6">
    <source>
        <dbReference type="SAM" id="Phobius"/>
    </source>
</evidence>
<evidence type="ECO:0000256" key="2">
    <source>
        <dbReference type="ARBA" id="ARBA00022692"/>
    </source>
</evidence>
<feature type="transmembrane region" description="Helical" evidence="6">
    <location>
        <begin position="69"/>
        <end position="88"/>
    </location>
</feature>
<evidence type="ECO:0000313" key="8">
    <source>
        <dbReference type="Proteomes" id="UP000295701"/>
    </source>
</evidence>
<proteinExistence type="predicted"/>
<feature type="transmembrane region" description="Helical" evidence="6">
    <location>
        <begin position="95"/>
        <end position="114"/>
    </location>
</feature>
<keyword evidence="8" id="KW-1185">Reference proteome</keyword>
<name>A0A4R5ZZF5_9RHOB</name>
<evidence type="ECO:0000256" key="4">
    <source>
        <dbReference type="ARBA" id="ARBA00022989"/>
    </source>
</evidence>
<gene>
    <name evidence="7" type="ORF">E2L08_15620</name>
</gene>
<protein>
    <recommendedName>
        <fullName evidence="9">Ceramidase</fullName>
    </recommendedName>
</protein>
<keyword evidence="4 6" id="KW-1133">Transmembrane helix</keyword>
<evidence type="ECO:0000313" key="7">
    <source>
        <dbReference type="EMBL" id="TDL74918.1"/>
    </source>
</evidence>
<feature type="transmembrane region" description="Helical" evidence="6">
    <location>
        <begin position="187"/>
        <end position="205"/>
    </location>
</feature>
<keyword evidence="2 6" id="KW-0812">Transmembrane</keyword>
<dbReference type="EMBL" id="SNAA01000024">
    <property type="protein sequence ID" value="TDL74918.1"/>
    <property type="molecule type" value="Genomic_DNA"/>
</dbReference>
<dbReference type="GO" id="GO:0006672">
    <property type="term" value="P:ceramide metabolic process"/>
    <property type="evidence" value="ECO:0007669"/>
    <property type="project" value="InterPro"/>
</dbReference>
<evidence type="ECO:0008006" key="9">
    <source>
        <dbReference type="Google" id="ProtNLM"/>
    </source>
</evidence>
<accession>A0A4R5ZZF5</accession>
<keyword evidence="5 6" id="KW-0472">Membrane</keyword>
<dbReference type="GO" id="GO:0016020">
    <property type="term" value="C:membrane"/>
    <property type="evidence" value="ECO:0007669"/>
    <property type="project" value="UniProtKB-SubCell"/>
</dbReference>
<comment type="caution">
    <text evidence="7">The sequence shown here is derived from an EMBL/GenBank/DDBJ whole genome shotgun (WGS) entry which is preliminary data.</text>
</comment>
<evidence type="ECO:0000256" key="3">
    <source>
        <dbReference type="ARBA" id="ARBA00022801"/>
    </source>
</evidence>
<dbReference type="RefSeq" id="WP_133398034.1">
    <property type="nucleotide sequence ID" value="NZ_SNAA01000024.1"/>
</dbReference>
<feature type="transmembrane region" description="Helical" evidence="6">
    <location>
        <begin position="23"/>
        <end position="40"/>
    </location>
</feature>
<evidence type="ECO:0000256" key="5">
    <source>
        <dbReference type="ARBA" id="ARBA00023136"/>
    </source>
</evidence>
<sequence>MELTARIDGYCERLGPGLWAEPVNALTNLAFVAAALCLWPRVRGVERLLAAILLLIGIGSGLFHTYATVWAALADTLPILAFILVYVFAANRRFLGWPLWGAVLGAAAVVPYALAMGRVFATLPGFAVSSFYWPIPVLIAAYAVALRARLPGVARGLAIGAGVLCLSLVFRSADAALCPVWPWGTHFAWHLLNAAMLGWMIVVLARHRLEAGQARG</sequence>
<feature type="transmembrane region" description="Helical" evidence="6">
    <location>
        <begin position="157"/>
        <end position="181"/>
    </location>
</feature>
<comment type="subcellular location">
    <subcellularLocation>
        <location evidence="1">Membrane</location>
        <topology evidence="1">Multi-pass membrane protein</topology>
    </subcellularLocation>
</comment>
<dbReference type="GO" id="GO:0016811">
    <property type="term" value="F:hydrolase activity, acting on carbon-nitrogen (but not peptide) bonds, in linear amides"/>
    <property type="evidence" value="ECO:0007669"/>
    <property type="project" value="InterPro"/>
</dbReference>
<feature type="transmembrane region" description="Helical" evidence="6">
    <location>
        <begin position="47"/>
        <end position="63"/>
    </location>
</feature>
<evidence type="ECO:0000256" key="1">
    <source>
        <dbReference type="ARBA" id="ARBA00004141"/>
    </source>
</evidence>
<dbReference type="OrthoDB" id="277121at2"/>
<dbReference type="Pfam" id="PF05875">
    <property type="entry name" value="Ceramidase"/>
    <property type="match status" value="1"/>
</dbReference>
<reference evidence="7 8" key="1">
    <citation type="submission" date="2019-03" db="EMBL/GenBank/DDBJ databases">
        <title>Primorskyibacter sp. SS33 isolated from sediments.</title>
        <authorList>
            <person name="Xunke S."/>
        </authorList>
    </citation>
    <scope>NUCLEOTIDE SEQUENCE [LARGE SCALE GENOMIC DNA]</scope>
    <source>
        <strain evidence="7 8">SS33</strain>
    </source>
</reference>
<keyword evidence="3" id="KW-0378">Hydrolase</keyword>
<feature type="transmembrane region" description="Helical" evidence="6">
    <location>
        <begin position="126"/>
        <end position="145"/>
    </location>
</feature>
<dbReference type="InterPro" id="IPR008901">
    <property type="entry name" value="ACER"/>
</dbReference>
<dbReference type="AlphaFoldDB" id="A0A4R5ZZF5"/>
<dbReference type="Proteomes" id="UP000295701">
    <property type="component" value="Unassembled WGS sequence"/>
</dbReference>